<dbReference type="AlphaFoldDB" id="A0A291W3T4"/>
<evidence type="ECO:0000256" key="4">
    <source>
        <dbReference type="ARBA" id="ARBA00022605"/>
    </source>
</evidence>
<evidence type="ECO:0000256" key="8">
    <source>
        <dbReference type="ARBA" id="ARBA00047481"/>
    </source>
</evidence>
<comment type="cofactor">
    <cofactor evidence="9">
        <name>pyridoxal 5'-phosphate</name>
        <dbReference type="ChEBI" id="CHEBI:597326"/>
    </cofactor>
</comment>
<comment type="similarity">
    <text evidence="2">Belongs to the class-II pyridoxal-phosphate-dependent aminotransferase family. Histidinol-phosphate aminotransferase subfamily.</text>
</comment>
<comment type="similarity">
    <text evidence="9">Belongs to the class-I pyridoxal-phosphate-dependent aminotransferase family.</text>
</comment>
<dbReference type="KEGG" id="salf:SMD44_p10064"/>
<dbReference type="GO" id="GO:0004400">
    <property type="term" value="F:histidinol-phosphate transaminase activity"/>
    <property type="evidence" value="ECO:0007669"/>
    <property type="project" value="UniProtKB-EC"/>
</dbReference>
<dbReference type="InterPro" id="IPR004839">
    <property type="entry name" value="Aminotransferase_I/II_large"/>
</dbReference>
<reference evidence="11 12" key="1">
    <citation type="submission" date="2017-10" db="EMBL/GenBank/DDBJ databases">
        <title>Streptomyces alboflavus Genome sequencing and assembly.</title>
        <authorList>
            <person name="Wang Y."/>
            <person name="Du B."/>
            <person name="Ding Y."/>
            <person name="Liu H."/>
            <person name="Hou Q."/>
            <person name="Liu K."/>
            <person name="Wang C."/>
            <person name="Yao L."/>
        </authorList>
    </citation>
    <scope>NUCLEOTIDE SEQUENCE [LARGE SCALE GENOMIC DNA]</scope>
    <source>
        <strain evidence="11 12">MDJK44</strain>
        <plasmid evidence="12">Plasmid pmdjk44.1</plasmid>
    </source>
</reference>
<keyword evidence="3 9" id="KW-0032">Aminotransferase</keyword>
<keyword evidence="6" id="KW-0663">Pyridoxal phosphate</keyword>
<dbReference type="InterPro" id="IPR015424">
    <property type="entry name" value="PyrdxlP-dep_Trfase"/>
</dbReference>
<gene>
    <name evidence="11" type="ORF">SMD44_p10064</name>
</gene>
<evidence type="ECO:0000256" key="9">
    <source>
        <dbReference type="RuleBase" id="RU000481"/>
    </source>
</evidence>
<evidence type="ECO:0000313" key="12">
    <source>
        <dbReference type="Proteomes" id="UP000195880"/>
    </source>
</evidence>
<comment type="pathway">
    <text evidence="1">Amino-acid biosynthesis; L-histidine biosynthesis; L-histidine from 5-phospho-alpha-D-ribose 1-diphosphate: step 7/9.</text>
</comment>
<proteinExistence type="inferred from homology"/>
<dbReference type="PROSITE" id="PS00105">
    <property type="entry name" value="AA_TRANSFER_CLASS_1"/>
    <property type="match status" value="1"/>
</dbReference>
<evidence type="ECO:0000256" key="6">
    <source>
        <dbReference type="ARBA" id="ARBA00022898"/>
    </source>
</evidence>
<keyword evidence="11" id="KW-0614">Plasmid</keyword>
<name>A0A291W3T4_9ACTN</name>
<dbReference type="GO" id="GO:0000105">
    <property type="term" value="P:L-histidine biosynthetic process"/>
    <property type="evidence" value="ECO:0007669"/>
    <property type="project" value="UniProtKB-KW"/>
</dbReference>
<evidence type="ECO:0000256" key="5">
    <source>
        <dbReference type="ARBA" id="ARBA00022679"/>
    </source>
</evidence>
<dbReference type="EC" id="2.6.1.-" evidence="9"/>
<keyword evidence="7" id="KW-0368">Histidine biosynthesis</keyword>
<evidence type="ECO:0000259" key="10">
    <source>
        <dbReference type="Pfam" id="PF00155"/>
    </source>
</evidence>
<keyword evidence="12" id="KW-1185">Reference proteome</keyword>
<evidence type="ECO:0000256" key="7">
    <source>
        <dbReference type="ARBA" id="ARBA00023102"/>
    </source>
</evidence>
<dbReference type="Proteomes" id="UP000195880">
    <property type="component" value="Plasmid pMDJK44.1"/>
</dbReference>
<dbReference type="GO" id="GO:0030170">
    <property type="term" value="F:pyridoxal phosphate binding"/>
    <property type="evidence" value="ECO:0007669"/>
    <property type="project" value="InterPro"/>
</dbReference>
<dbReference type="SUPFAM" id="SSF53383">
    <property type="entry name" value="PLP-dependent transferases"/>
    <property type="match status" value="1"/>
</dbReference>
<dbReference type="EMBL" id="CP023976">
    <property type="protein sequence ID" value="ATM24563.1"/>
    <property type="molecule type" value="Genomic_DNA"/>
</dbReference>
<dbReference type="OrthoDB" id="4759998at2"/>
<protein>
    <recommendedName>
        <fullName evidence="9">Aminotransferase</fullName>
        <ecNumber evidence="9">2.6.1.-</ecNumber>
    </recommendedName>
</protein>
<comment type="catalytic activity">
    <reaction evidence="8">
        <text>L-histidinol phosphate + 2-oxoglutarate = 3-(imidazol-4-yl)-2-oxopropyl phosphate + L-glutamate</text>
        <dbReference type="Rhea" id="RHEA:23744"/>
        <dbReference type="ChEBI" id="CHEBI:16810"/>
        <dbReference type="ChEBI" id="CHEBI:29985"/>
        <dbReference type="ChEBI" id="CHEBI:57766"/>
        <dbReference type="ChEBI" id="CHEBI:57980"/>
        <dbReference type="EC" id="2.6.1.9"/>
    </reaction>
</comment>
<dbReference type="InterPro" id="IPR050106">
    <property type="entry name" value="HistidinolP_aminotransfase"/>
</dbReference>
<keyword evidence="4" id="KW-0028">Amino-acid biosynthesis</keyword>
<dbReference type="Gene3D" id="3.40.640.10">
    <property type="entry name" value="Type I PLP-dependent aspartate aminotransferase-like (Major domain)"/>
    <property type="match status" value="1"/>
</dbReference>
<feature type="domain" description="Aminotransferase class I/classII large" evidence="10">
    <location>
        <begin position="42"/>
        <end position="243"/>
    </location>
</feature>
<evidence type="ECO:0000313" key="11">
    <source>
        <dbReference type="EMBL" id="ATM24563.1"/>
    </source>
</evidence>
<dbReference type="PANTHER" id="PTHR43643:SF6">
    <property type="entry name" value="HISTIDINOL-PHOSPHATE AMINOTRANSFERASE"/>
    <property type="match status" value="1"/>
</dbReference>
<dbReference type="Gene3D" id="3.90.1150.10">
    <property type="entry name" value="Aspartate Aminotransferase, domain 1"/>
    <property type="match status" value="1"/>
</dbReference>
<evidence type="ECO:0000256" key="3">
    <source>
        <dbReference type="ARBA" id="ARBA00022576"/>
    </source>
</evidence>
<dbReference type="Pfam" id="PF00155">
    <property type="entry name" value="Aminotran_1_2"/>
    <property type="match status" value="1"/>
</dbReference>
<dbReference type="RefSeq" id="WP_100112404.1">
    <property type="nucleotide sequence ID" value="NZ_CP023976.1"/>
</dbReference>
<evidence type="ECO:0000256" key="2">
    <source>
        <dbReference type="ARBA" id="ARBA00007970"/>
    </source>
</evidence>
<sequence>MLLSRHLQGEDVALLTPEYTETMRRFSFATFYPPTERYDSPEHRLERLHQAMARHRYVILSNPNNPLGLYSDAADLLDACRQHPGTVLIVDEEYIEFQGPGLSLAGADADNLVVLQSTGKTYGITGTRAGIMWTRNAALHRAVQLHLPAWPLSLLDITVATAALIDQDWARSTLARVRRDAEQLEQILTSRFGSAVVPCAIHYRFVYLQDPEAAAESLEAHGIAVRAFDGAVRGRVAGIRVMAPASTDEFDLLRHAVQRLPGRNGAVAGTPYLGKSVLEPAPAGL</sequence>
<evidence type="ECO:0000256" key="1">
    <source>
        <dbReference type="ARBA" id="ARBA00005011"/>
    </source>
</evidence>
<dbReference type="InterPro" id="IPR015421">
    <property type="entry name" value="PyrdxlP-dep_Trfase_major"/>
</dbReference>
<dbReference type="PANTHER" id="PTHR43643">
    <property type="entry name" value="HISTIDINOL-PHOSPHATE AMINOTRANSFERASE 2"/>
    <property type="match status" value="1"/>
</dbReference>
<dbReference type="InterPro" id="IPR004838">
    <property type="entry name" value="NHTrfase_class1_PyrdxlP-BS"/>
</dbReference>
<dbReference type="InterPro" id="IPR015422">
    <property type="entry name" value="PyrdxlP-dep_Trfase_small"/>
</dbReference>
<geneLocation type="plasmid" evidence="12">
    <name>pmdjk44.1</name>
</geneLocation>
<keyword evidence="5 9" id="KW-0808">Transferase</keyword>
<organism evidence="11 12">
    <name type="scientific">Streptomyces alboflavus</name>
    <dbReference type="NCBI Taxonomy" id="67267"/>
    <lineage>
        <taxon>Bacteria</taxon>
        <taxon>Bacillati</taxon>
        <taxon>Actinomycetota</taxon>
        <taxon>Actinomycetes</taxon>
        <taxon>Kitasatosporales</taxon>
        <taxon>Streptomycetaceae</taxon>
        <taxon>Streptomyces</taxon>
    </lineage>
</organism>
<accession>A0A291W3T4</accession>